<dbReference type="InterPro" id="IPR000160">
    <property type="entry name" value="GGDEF_dom"/>
</dbReference>
<evidence type="ECO:0000259" key="3">
    <source>
        <dbReference type="PROSITE" id="PS50883"/>
    </source>
</evidence>
<dbReference type="FunFam" id="3.20.20.450:FF:000001">
    <property type="entry name" value="Cyclic di-GMP phosphodiesterase yahA"/>
    <property type="match status" value="1"/>
</dbReference>
<dbReference type="NCBIfam" id="TIGR00254">
    <property type="entry name" value="GGDEF"/>
    <property type="match status" value="1"/>
</dbReference>
<dbReference type="SUPFAM" id="SSF141868">
    <property type="entry name" value="EAL domain-like"/>
    <property type="match status" value="1"/>
</dbReference>
<dbReference type="InterPro" id="IPR035919">
    <property type="entry name" value="EAL_sf"/>
</dbReference>
<dbReference type="SMART" id="SM00267">
    <property type="entry name" value="GGDEF"/>
    <property type="match status" value="1"/>
</dbReference>
<feature type="domain" description="EAL" evidence="3">
    <location>
        <begin position="316"/>
        <end position="570"/>
    </location>
</feature>
<evidence type="ECO:0000256" key="1">
    <source>
        <dbReference type="ARBA" id="ARBA00012282"/>
    </source>
</evidence>
<reference evidence="5 6" key="1">
    <citation type="submission" date="2017-09" db="EMBL/GenBank/DDBJ databases">
        <title>Pseudomonas abyssi sp. nov. isolated from Abyssopelagic Water.</title>
        <authorList>
            <person name="Wei Y."/>
        </authorList>
    </citation>
    <scope>NUCLEOTIDE SEQUENCE [LARGE SCALE GENOMIC DNA]</scope>
    <source>
        <strain evidence="5 6">MT5</strain>
    </source>
</reference>
<dbReference type="InterPro" id="IPR001633">
    <property type="entry name" value="EAL_dom"/>
</dbReference>
<sequence length="587" mass="65868">MSRAWIRLRALFHPRGDRRLSDDSPTQRVVLLDTDHGAYVQLCRRLAVVGALPFTLERVEDWHHLQTGIDRGEVQAVLARSDSLSLLHDCGVPVIHLASEPDFSRIGNGLNDVLWDQSSASEIIRCCQYAMERHRLRGALDRAASYDPLTGSCNRQMLQDRLKQGMRRALRSNQPLAVFCVDLDNFRHVNDSLGHSAGDAIICEVVDRLRAVLRNTDTIGRMGSDEFALVIEDYTSSSNLLQIAQKIINELAEPFTVSNEGLLMGCSVGIATYPEGGQTVDSLLLHANLAMLQAKGQRGCSFHFYDERINLQAHSLIEFESSLRQALRRNEFELHYQPRVDLGTGRIVGLEGLIRWRHPERGLLGPGEFIPLAEETGLIVPMGYWVIARACHDLARMQKRGMPPVHVAVNMSFRQFQDSRLLSTVRRLLERTGIDPHWLEFELTETAVMQQPEQVLMTMDGMTGLGLRFSLDDFGTGFSSFVHLHSLPINLLKIDRGFVKAIAERSADRQLVGAMIEMGHSLGLEVVAEGVEQREQLDILRSLGCDQVQGFFISPALPFDELCYFMDAYQMGREASPKESGVVRLLS</sequence>
<dbReference type="Pfam" id="PF00990">
    <property type="entry name" value="GGDEF"/>
    <property type="match status" value="1"/>
</dbReference>
<feature type="domain" description="GGDEF" evidence="4">
    <location>
        <begin position="174"/>
        <end position="307"/>
    </location>
</feature>
<dbReference type="SMART" id="SM00052">
    <property type="entry name" value="EAL"/>
    <property type="match status" value="1"/>
</dbReference>
<dbReference type="EMBL" id="NTMR01000016">
    <property type="protein sequence ID" value="PBK03833.1"/>
    <property type="molecule type" value="Genomic_DNA"/>
</dbReference>
<dbReference type="Proteomes" id="UP000242313">
    <property type="component" value="Unassembled WGS sequence"/>
</dbReference>
<keyword evidence="6" id="KW-1185">Reference proteome</keyword>
<dbReference type="PANTHER" id="PTHR44757">
    <property type="entry name" value="DIGUANYLATE CYCLASE DGCP"/>
    <property type="match status" value="1"/>
</dbReference>
<dbReference type="CDD" id="cd01949">
    <property type="entry name" value="GGDEF"/>
    <property type="match status" value="1"/>
</dbReference>
<dbReference type="AlphaFoldDB" id="A0A2A3MGB2"/>
<evidence type="ECO:0000259" key="4">
    <source>
        <dbReference type="PROSITE" id="PS50887"/>
    </source>
</evidence>
<comment type="caution">
    <text evidence="5">The sequence shown here is derived from an EMBL/GenBank/DDBJ whole genome shotgun (WGS) entry which is preliminary data.</text>
</comment>
<name>A0A2A3MGB2_9PSED</name>
<dbReference type="EC" id="3.1.4.52" evidence="1"/>
<proteinExistence type="predicted"/>
<evidence type="ECO:0000313" key="6">
    <source>
        <dbReference type="Proteomes" id="UP000242313"/>
    </source>
</evidence>
<dbReference type="InterPro" id="IPR029787">
    <property type="entry name" value="Nucleotide_cyclase"/>
</dbReference>
<dbReference type="Gene3D" id="3.20.20.450">
    <property type="entry name" value="EAL domain"/>
    <property type="match status" value="1"/>
</dbReference>
<evidence type="ECO:0000313" key="5">
    <source>
        <dbReference type="EMBL" id="PBK03833.1"/>
    </source>
</evidence>
<dbReference type="InterPro" id="IPR043128">
    <property type="entry name" value="Rev_trsase/Diguanyl_cyclase"/>
</dbReference>
<dbReference type="GO" id="GO:0071111">
    <property type="term" value="F:cyclic-guanylate-specific phosphodiesterase activity"/>
    <property type="evidence" value="ECO:0007669"/>
    <property type="project" value="UniProtKB-EC"/>
</dbReference>
<dbReference type="Pfam" id="PF00563">
    <property type="entry name" value="EAL"/>
    <property type="match status" value="1"/>
</dbReference>
<gene>
    <name evidence="5" type="ORF">CNQ84_13155</name>
</gene>
<dbReference type="InterPro" id="IPR052155">
    <property type="entry name" value="Biofilm_reg_signaling"/>
</dbReference>
<organism evidence="5 6">
    <name type="scientific">Pseudomonas abyssi</name>
    <dbReference type="NCBI Taxonomy" id="170540"/>
    <lineage>
        <taxon>Bacteria</taxon>
        <taxon>Pseudomonadati</taxon>
        <taxon>Pseudomonadota</taxon>
        <taxon>Gammaproteobacteria</taxon>
        <taxon>Pseudomonadales</taxon>
        <taxon>Pseudomonadaceae</taxon>
        <taxon>Pseudomonas</taxon>
    </lineage>
</organism>
<dbReference type="Gene3D" id="3.30.70.270">
    <property type="match status" value="1"/>
</dbReference>
<accession>A0A2A3MGB2</accession>
<protein>
    <recommendedName>
        <fullName evidence="1">cyclic-guanylate-specific phosphodiesterase</fullName>
        <ecNumber evidence="1">3.1.4.52</ecNumber>
    </recommendedName>
</protein>
<evidence type="ECO:0000256" key="2">
    <source>
        <dbReference type="ARBA" id="ARBA00022636"/>
    </source>
</evidence>
<dbReference type="PANTHER" id="PTHR44757:SF2">
    <property type="entry name" value="BIOFILM ARCHITECTURE MAINTENANCE PROTEIN MBAA"/>
    <property type="match status" value="1"/>
</dbReference>
<keyword evidence="2" id="KW-0973">c-di-GMP</keyword>
<dbReference type="SUPFAM" id="SSF55073">
    <property type="entry name" value="Nucleotide cyclase"/>
    <property type="match status" value="1"/>
</dbReference>
<dbReference type="CDD" id="cd01948">
    <property type="entry name" value="EAL"/>
    <property type="match status" value="1"/>
</dbReference>
<dbReference type="PROSITE" id="PS50887">
    <property type="entry name" value="GGDEF"/>
    <property type="match status" value="1"/>
</dbReference>
<dbReference type="RefSeq" id="WP_096005310.1">
    <property type="nucleotide sequence ID" value="NZ_NTMR01000016.1"/>
</dbReference>
<dbReference type="PROSITE" id="PS50883">
    <property type="entry name" value="EAL"/>
    <property type="match status" value="1"/>
</dbReference>